<reference evidence="1" key="1">
    <citation type="submission" date="2021-06" db="EMBL/GenBank/DDBJ databases">
        <authorList>
            <person name="Kallberg Y."/>
            <person name="Tangrot J."/>
            <person name="Rosling A."/>
        </authorList>
    </citation>
    <scope>NUCLEOTIDE SEQUENCE</scope>
    <source>
        <strain evidence="1">MA461A</strain>
    </source>
</reference>
<organism evidence="1 2">
    <name type="scientific">Racocetra persica</name>
    <dbReference type="NCBI Taxonomy" id="160502"/>
    <lineage>
        <taxon>Eukaryota</taxon>
        <taxon>Fungi</taxon>
        <taxon>Fungi incertae sedis</taxon>
        <taxon>Mucoromycota</taxon>
        <taxon>Glomeromycotina</taxon>
        <taxon>Glomeromycetes</taxon>
        <taxon>Diversisporales</taxon>
        <taxon>Gigasporaceae</taxon>
        <taxon>Racocetra</taxon>
    </lineage>
</organism>
<dbReference type="EMBL" id="CAJVQC010056381">
    <property type="protein sequence ID" value="CAG8796373.1"/>
    <property type="molecule type" value="Genomic_DNA"/>
</dbReference>
<dbReference type="Proteomes" id="UP000789920">
    <property type="component" value="Unassembled WGS sequence"/>
</dbReference>
<gene>
    <name evidence="1" type="ORF">RPERSI_LOCUS20141</name>
</gene>
<sequence length="77" mass="9168">LDKLYDIVTKIQNNNWDDSSEIPYLPNSLLKIIKKDKIKDKEDLLQKLKEIEDKIQKSTDNENKLNKIIQKLEDNEK</sequence>
<evidence type="ECO:0000313" key="2">
    <source>
        <dbReference type="Proteomes" id="UP000789920"/>
    </source>
</evidence>
<feature type="non-terminal residue" evidence="1">
    <location>
        <position position="1"/>
    </location>
</feature>
<accession>A0ACA9RJF4</accession>
<proteinExistence type="predicted"/>
<feature type="non-terminal residue" evidence="1">
    <location>
        <position position="77"/>
    </location>
</feature>
<evidence type="ECO:0000313" key="1">
    <source>
        <dbReference type="EMBL" id="CAG8796373.1"/>
    </source>
</evidence>
<comment type="caution">
    <text evidence="1">The sequence shown here is derived from an EMBL/GenBank/DDBJ whole genome shotgun (WGS) entry which is preliminary data.</text>
</comment>
<name>A0ACA9RJF4_9GLOM</name>
<protein>
    <submittedName>
        <fullName evidence="1">13241_t:CDS:1</fullName>
    </submittedName>
</protein>
<keyword evidence="2" id="KW-1185">Reference proteome</keyword>